<evidence type="ECO:0000256" key="2">
    <source>
        <dbReference type="SAM" id="SignalP"/>
    </source>
</evidence>
<proteinExistence type="predicted"/>
<accession>A0ABR8UAS0</accession>
<keyword evidence="1" id="KW-0175">Coiled coil</keyword>
<sequence length="262" mass="28844">MKKYSAMFIAFILVSSVQFNAQAASFNKDFGNNFDKKFENTVDKILVMQPGVSAEELELEVEELSLTMGMSKEEIYNQMYSEIEEQNRMAEEEAAQLAEELAASGEMDALGGGSTSLLIVGPSAQGDFYYTPSSTAYVNHGHVGLYYTSNTIVESIYPSGVRSISANVRKVDRGAVVRSVSASSTVKKNAAVWAFGEIGQKYSLNFANNRNTSHYGDKNCSKLIWSAYKVKGNMDLDVNKGLGVYPRDVRDASQTAHKRTVR</sequence>
<dbReference type="Proteomes" id="UP000626786">
    <property type="component" value="Unassembled WGS sequence"/>
</dbReference>
<evidence type="ECO:0000313" key="3">
    <source>
        <dbReference type="EMBL" id="MBD7984823.1"/>
    </source>
</evidence>
<feature type="coiled-coil region" evidence="1">
    <location>
        <begin position="54"/>
        <end position="107"/>
    </location>
</feature>
<dbReference type="EMBL" id="JACSQN010000007">
    <property type="protein sequence ID" value="MBD7984823.1"/>
    <property type="molecule type" value="Genomic_DNA"/>
</dbReference>
<comment type="caution">
    <text evidence="3">The sequence shown here is derived from an EMBL/GenBank/DDBJ whole genome shotgun (WGS) entry which is preliminary data.</text>
</comment>
<dbReference type="Pfam" id="PF05708">
    <property type="entry name" value="Peptidase_C92"/>
    <property type="match status" value="1"/>
</dbReference>
<reference evidence="3 4" key="1">
    <citation type="submission" date="2020-08" db="EMBL/GenBank/DDBJ databases">
        <title>A Genomic Blueprint of the Chicken Gut Microbiome.</title>
        <authorList>
            <person name="Gilroy R."/>
            <person name="Ravi A."/>
            <person name="Getino M."/>
            <person name="Pursley I."/>
            <person name="Horton D.L."/>
            <person name="Alikhan N.-F."/>
            <person name="Baker D."/>
            <person name="Gharbi K."/>
            <person name="Hall N."/>
            <person name="Watson M."/>
            <person name="Adriaenssens E.M."/>
            <person name="Foster-Nyarko E."/>
            <person name="Jarju S."/>
            <person name="Secka A."/>
            <person name="Antonio M."/>
            <person name="Oren A."/>
            <person name="Chaudhuri R."/>
            <person name="La Ragione R.M."/>
            <person name="Hildebrand F."/>
            <person name="Pallen M.J."/>
        </authorList>
    </citation>
    <scope>NUCLEOTIDE SEQUENCE [LARGE SCALE GENOMIC DNA]</scope>
    <source>
        <strain evidence="3 4">Sa2YVA2</strain>
    </source>
</reference>
<dbReference type="InterPro" id="IPR024453">
    <property type="entry name" value="Peptidase_C92"/>
</dbReference>
<dbReference type="InterPro" id="IPR038765">
    <property type="entry name" value="Papain-like_cys_pep_sf"/>
</dbReference>
<organism evidence="3 4">
    <name type="scientific">Sporosarcina quadrami</name>
    <dbReference type="NCBI Taxonomy" id="2762234"/>
    <lineage>
        <taxon>Bacteria</taxon>
        <taxon>Bacillati</taxon>
        <taxon>Bacillota</taxon>
        <taxon>Bacilli</taxon>
        <taxon>Bacillales</taxon>
        <taxon>Caryophanaceae</taxon>
        <taxon>Sporosarcina</taxon>
    </lineage>
</organism>
<keyword evidence="2" id="KW-0732">Signal</keyword>
<name>A0ABR8UAS0_9BACL</name>
<dbReference type="RefSeq" id="WP_191694515.1">
    <property type="nucleotide sequence ID" value="NZ_JACSQN010000007.1"/>
</dbReference>
<gene>
    <name evidence="3" type="ORF">H9649_09530</name>
</gene>
<keyword evidence="4" id="KW-1185">Reference proteome</keyword>
<feature type="signal peptide" evidence="2">
    <location>
        <begin position="1"/>
        <end position="23"/>
    </location>
</feature>
<dbReference type="SUPFAM" id="SSF54001">
    <property type="entry name" value="Cysteine proteinases"/>
    <property type="match status" value="1"/>
</dbReference>
<feature type="chain" id="PRO_5046657835" description="YycO" evidence="2">
    <location>
        <begin position="24"/>
        <end position="262"/>
    </location>
</feature>
<evidence type="ECO:0008006" key="5">
    <source>
        <dbReference type="Google" id="ProtNLM"/>
    </source>
</evidence>
<evidence type="ECO:0000256" key="1">
    <source>
        <dbReference type="SAM" id="Coils"/>
    </source>
</evidence>
<dbReference type="Gene3D" id="3.90.1720.10">
    <property type="entry name" value="endopeptidase domain like (from Nostoc punctiforme)"/>
    <property type="match status" value="1"/>
</dbReference>
<protein>
    <recommendedName>
        <fullName evidence="5">YycO</fullName>
    </recommendedName>
</protein>
<evidence type="ECO:0000313" key="4">
    <source>
        <dbReference type="Proteomes" id="UP000626786"/>
    </source>
</evidence>